<gene>
    <name evidence="1" type="ORF">BXYJ_LOCUS2843</name>
</gene>
<reference evidence="4" key="1">
    <citation type="submission" date="2016-11" db="UniProtKB">
        <authorList>
            <consortium name="WormBaseParasite"/>
        </authorList>
    </citation>
    <scope>IDENTIFICATION</scope>
</reference>
<name>A0A1I7S1Z8_BURXY</name>
<keyword evidence="3" id="KW-1185">Reference proteome</keyword>
<dbReference type="EMBL" id="CAJFCV020000001">
    <property type="protein sequence ID" value="CAG9090177.1"/>
    <property type="molecule type" value="Genomic_DNA"/>
</dbReference>
<evidence type="ECO:0000313" key="2">
    <source>
        <dbReference type="Proteomes" id="UP000095284"/>
    </source>
</evidence>
<protein>
    <submittedName>
        <fullName evidence="1">(pine wood nematode) hypothetical protein</fullName>
    </submittedName>
</protein>
<proteinExistence type="predicted"/>
<organism evidence="2 4">
    <name type="scientific">Bursaphelenchus xylophilus</name>
    <name type="common">Pinewood nematode worm</name>
    <name type="synonym">Aphelenchoides xylophilus</name>
    <dbReference type="NCBI Taxonomy" id="6326"/>
    <lineage>
        <taxon>Eukaryota</taxon>
        <taxon>Metazoa</taxon>
        <taxon>Ecdysozoa</taxon>
        <taxon>Nematoda</taxon>
        <taxon>Chromadorea</taxon>
        <taxon>Rhabditida</taxon>
        <taxon>Tylenchina</taxon>
        <taxon>Tylenchomorpha</taxon>
        <taxon>Aphelenchoidea</taxon>
        <taxon>Aphelenchoididae</taxon>
        <taxon>Bursaphelenchus</taxon>
    </lineage>
</organism>
<evidence type="ECO:0000313" key="1">
    <source>
        <dbReference type="EMBL" id="CAD5212284.1"/>
    </source>
</evidence>
<dbReference type="Proteomes" id="UP000659654">
    <property type="component" value="Unassembled WGS sequence"/>
</dbReference>
<dbReference type="Proteomes" id="UP000095284">
    <property type="component" value="Unplaced"/>
</dbReference>
<reference evidence="1" key="2">
    <citation type="submission" date="2020-09" db="EMBL/GenBank/DDBJ databases">
        <authorList>
            <person name="Kikuchi T."/>
        </authorList>
    </citation>
    <scope>NUCLEOTIDE SEQUENCE</scope>
    <source>
        <strain evidence="1">Ka4C1</strain>
    </source>
</reference>
<evidence type="ECO:0000313" key="4">
    <source>
        <dbReference type="WBParaSite" id="BXY_0702600.1"/>
    </source>
</evidence>
<dbReference type="WBParaSite" id="BXY_0702600.1">
    <property type="protein sequence ID" value="BXY_0702600.1"/>
    <property type="gene ID" value="BXY_0702600"/>
</dbReference>
<dbReference type="AlphaFoldDB" id="A0A1I7S1Z8"/>
<sequence>MDTIFEISAIENPLHIKKYYLTPEIATAPEPALGSGSERLRLRAGSQSRKFWVRLQLEPKVGDRLLSVQTRFHGPSPTRSGTAPISQQINITGRYLAWAVFDVSQPFSYVPILIDCPHCPHNSHFHGLRRNANAVILIASGLGGGPNASRLYFRTVKFS</sequence>
<dbReference type="Proteomes" id="UP000582659">
    <property type="component" value="Unassembled WGS sequence"/>
</dbReference>
<accession>A0A1I7S1Z8</accession>
<dbReference type="EMBL" id="CAJFDI010000001">
    <property type="protein sequence ID" value="CAD5212284.1"/>
    <property type="molecule type" value="Genomic_DNA"/>
</dbReference>
<evidence type="ECO:0000313" key="3">
    <source>
        <dbReference type="Proteomes" id="UP000659654"/>
    </source>
</evidence>